<keyword evidence="6" id="KW-1185">Reference proteome</keyword>
<dbReference type="Pfam" id="PF14018">
    <property type="entry name" value="DUF4234"/>
    <property type="match status" value="1"/>
</dbReference>
<organism evidence="4 5">
    <name type="scientific">Halolactibacillus miurensis</name>
    <dbReference type="NCBI Taxonomy" id="306541"/>
    <lineage>
        <taxon>Bacteria</taxon>
        <taxon>Bacillati</taxon>
        <taxon>Bacillota</taxon>
        <taxon>Bacilli</taxon>
        <taxon>Bacillales</taxon>
        <taxon>Bacillaceae</taxon>
        <taxon>Halolactibacillus</taxon>
    </lineage>
</organism>
<evidence type="ECO:0000256" key="1">
    <source>
        <dbReference type="SAM" id="Phobius"/>
    </source>
</evidence>
<evidence type="ECO:0000259" key="2">
    <source>
        <dbReference type="Pfam" id="PF14018"/>
    </source>
</evidence>
<dbReference type="STRING" id="306541.SAMN05421668_12416"/>
<dbReference type="AlphaFoldDB" id="A0A1I6UB96"/>
<feature type="domain" description="DUF4234" evidence="2">
    <location>
        <begin position="5"/>
        <end position="71"/>
    </location>
</feature>
<evidence type="ECO:0000313" key="5">
    <source>
        <dbReference type="Proteomes" id="UP000199139"/>
    </source>
</evidence>
<dbReference type="InterPro" id="IPR025328">
    <property type="entry name" value="DUF4234"/>
</dbReference>
<name>A0A1I6UB96_9BACI</name>
<dbReference type="OrthoDB" id="192868at2"/>
<protein>
    <recommendedName>
        <fullName evidence="2">DUF4234 domain-containing protein</fullName>
    </recommendedName>
</protein>
<evidence type="ECO:0000313" key="3">
    <source>
        <dbReference type="EMBL" id="GEM05537.1"/>
    </source>
</evidence>
<reference evidence="4 5" key="1">
    <citation type="submission" date="2016-10" db="EMBL/GenBank/DDBJ databases">
        <authorList>
            <person name="de Groot N.N."/>
        </authorList>
    </citation>
    <scope>NUCLEOTIDE SEQUENCE [LARGE SCALE GENOMIC DNA]</scope>
    <source>
        <strain evidence="4 5">DSM 17074</strain>
    </source>
</reference>
<accession>A0A1I6UB96</accession>
<dbReference type="Proteomes" id="UP000199139">
    <property type="component" value="Unassembled WGS sequence"/>
</dbReference>
<dbReference type="RefSeq" id="WP_062323219.1">
    <property type="nucleotide sequence ID" value="NZ_BJWJ01000038.1"/>
</dbReference>
<reference evidence="3 6" key="2">
    <citation type="submission" date="2019-07" db="EMBL/GenBank/DDBJ databases">
        <title>Whole genome shotgun sequence of Halolactibacillus miurensis NBRC 100873.</title>
        <authorList>
            <person name="Hosoyama A."/>
            <person name="Uohara A."/>
            <person name="Ohji S."/>
            <person name="Ichikawa N."/>
        </authorList>
    </citation>
    <scope>NUCLEOTIDE SEQUENCE [LARGE SCALE GENOMIC DNA]</scope>
    <source>
        <strain evidence="3 6">NBRC 100873</strain>
    </source>
</reference>
<feature type="transmembrane region" description="Helical" evidence="1">
    <location>
        <begin position="7"/>
        <end position="27"/>
    </location>
</feature>
<feature type="transmembrane region" description="Helical" evidence="1">
    <location>
        <begin position="86"/>
        <end position="106"/>
    </location>
</feature>
<gene>
    <name evidence="3" type="ORF">HMI01_25250</name>
    <name evidence="4" type="ORF">SAMN05421668_12416</name>
</gene>
<keyword evidence="1" id="KW-1133">Transmembrane helix</keyword>
<evidence type="ECO:0000313" key="6">
    <source>
        <dbReference type="Proteomes" id="UP000321773"/>
    </source>
</evidence>
<sequence length="115" mass="13119">MIKQRSVAMVIILTLITCGLYNLYWMFAITEELSYTTNDPNFSGAKALIFLFLTCGIYAFFWYYIVGQKMAEMQRQHNMLVKDNGVLYIVLAIFGLPIIADAIIQAEMNKFVGVV</sequence>
<dbReference type="EMBL" id="BJWJ01000038">
    <property type="protein sequence ID" value="GEM05537.1"/>
    <property type="molecule type" value="Genomic_DNA"/>
</dbReference>
<keyword evidence="1" id="KW-0812">Transmembrane</keyword>
<dbReference type="Proteomes" id="UP000321773">
    <property type="component" value="Unassembled WGS sequence"/>
</dbReference>
<feature type="transmembrane region" description="Helical" evidence="1">
    <location>
        <begin position="47"/>
        <end position="65"/>
    </location>
</feature>
<dbReference type="EMBL" id="FPAI01000024">
    <property type="protein sequence ID" value="SFS98681.1"/>
    <property type="molecule type" value="Genomic_DNA"/>
</dbReference>
<keyword evidence="1" id="KW-0472">Membrane</keyword>
<evidence type="ECO:0000313" key="4">
    <source>
        <dbReference type="EMBL" id="SFS98681.1"/>
    </source>
</evidence>
<proteinExistence type="predicted"/>